<dbReference type="CDD" id="cd06127">
    <property type="entry name" value="DEDDh"/>
    <property type="match status" value="1"/>
</dbReference>
<evidence type="ECO:0000259" key="5">
    <source>
        <dbReference type="SMART" id="SM00479"/>
    </source>
</evidence>
<dbReference type="Gene3D" id="3.30.420.10">
    <property type="entry name" value="Ribonuclease H-like superfamily/Ribonuclease H"/>
    <property type="match status" value="1"/>
</dbReference>
<dbReference type="SUPFAM" id="SSF53098">
    <property type="entry name" value="Ribonuclease H-like"/>
    <property type="match status" value="1"/>
</dbReference>
<dbReference type="GO" id="GO:0003676">
    <property type="term" value="F:nucleic acid binding"/>
    <property type="evidence" value="ECO:0007669"/>
    <property type="project" value="InterPro"/>
</dbReference>
<evidence type="ECO:0000256" key="2">
    <source>
        <dbReference type="ARBA" id="ARBA00022801"/>
    </source>
</evidence>
<feature type="domain" description="Exonuclease" evidence="5">
    <location>
        <begin position="13"/>
        <end position="184"/>
    </location>
</feature>
<protein>
    <recommendedName>
        <fullName evidence="5">Exonuclease domain-containing protein</fullName>
    </recommendedName>
</protein>
<reference evidence="7" key="1">
    <citation type="submission" date="2017-03" db="EMBL/GenBank/DDBJ databases">
        <authorList>
            <person name="Safronova V.I."/>
            <person name="Sazanova A.L."/>
            <person name="Chirak E.R."/>
        </authorList>
    </citation>
    <scope>NUCLEOTIDE SEQUENCE [LARGE SCALE GENOMIC DNA]</scope>
    <source>
        <strain evidence="7">Ach-343</strain>
    </source>
</reference>
<evidence type="ECO:0000313" key="7">
    <source>
        <dbReference type="Proteomes" id="UP000248616"/>
    </source>
</evidence>
<dbReference type="Pfam" id="PF00929">
    <property type="entry name" value="RNase_T"/>
    <property type="match status" value="1"/>
</dbReference>
<evidence type="ECO:0000313" key="6">
    <source>
        <dbReference type="EMBL" id="PZV39023.1"/>
    </source>
</evidence>
<evidence type="ECO:0000256" key="4">
    <source>
        <dbReference type="SAM" id="MobiDB-lite"/>
    </source>
</evidence>
<dbReference type="SMART" id="SM00479">
    <property type="entry name" value="EXOIII"/>
    <property type="match status" value="1"/>
</dbReference>
<dbReference type="InterPro" id="IPR036397">
    <property type="entry name" value="RNaseH_sf"/>
</dbReference>
<dbReference type="InterPro" id="IPR029024">
    <property type="entry name" value="TerB-like"/>
</dbReference>
<feature type="region of interest" description="Disordered" evidence="4">
    <location>
        <begin position="195"/>
        <end position="218"/>
    </location>
</feature>
<accession>A0A2W7CR29</accession>
<dbReference type="PANTHER" id="PTHR30231">
    <property type="entry name" value="DNA POLYMERASE III SUBUNIT EPSILON"/>
    <property type="match status" value="1"/>
</dbReference>
<sequence length="348" mass="38325">MFLLGNKMQLPNRLLFVDVETTGFFSSDRVVSLGLIAVDSQDIVAETYPIQAAHLIFDPGKKSHPRAEAVHGYDDWTLRHQDTFNVHAHALSKLFSDSPCVIAHNVEFDRRFIEQEFDLAGMPLPELEYFCTMRTYREQVGGRSGLNAILSQMGLARAGRIHGAFEDAWMAMQVYCWLNGLPRAIIGTPAMPLSNFKVPPPRPEGPLPRRSKRSKGTAKPALTPLLAGLVKDLSPLGTLMLYLAKSDGLVDSEISVLMEVVEAEALAREIMLSENEKIDVIADLMTLLTDDSSIDAAAEIIAANEISRASFMPRLRATAQADGTISEAERIAIARITDAFRNTVRSTS</sequence>
<keyword evidence="1" id="KW-0540">Nuclease</keyword>
<organism evidence="6 7">
    <name type="scientific">Mesorhizobium kowhaii</name>
    <dbReference type="NCBI Taxonomy" id="1300272"/>
    <lineage>
        <taxon>Bacteria</taxon>
        <taxon>Pseudomonadati</taxon>
        <taxon>Pseudomonadota</taxon>
        <taxon>Alphaproteobacteria</taxon>
        <taxon>Hyphomicrobiales</taxon>
        <taxon>Phyllobacteriaceae</taxon>
        <taxon>Mesorhizobium</taxon>
    </lineage>
</organism>
<dbReference type="InterPro" id="IPR012337">
    <property type="entry name" value="RNaseH-like_sf"/>
</dbReference>
<dbReference type="AlphaFoldDB" id="A0A2W7CR29"/>
<proteinExistence type="predicted"/>
<evidence type="ECO:0000256" key="1">
    <source>
        <dbReference type="ARBA" id="ARBA00022722"/>
    </source>
</evidence>
<dbReference type="Proteomes" id="UP000248616">
    <property type="component" value="Unassembled WGS sequence"/>
</dbReference>
<name>A0A2W7CR29_9HYPH</name>
<dbReference type="EMBL" id="MZXV01000013">
    <property type="protein sequence ID" value="PZV39023.1"/>
    <property type="molecule type" value="Genomic_DNA"/>
</dbReference>
<keyword evidence="2" id="KW-0378">Hydrolase</keyword>
<dbReference type="GO" id="GO:0008408">
    <property type="term" value="F:3'-5' exonuclease activity"/>
    <property type="evidence" value="ECO:0007669"/>
    <property type="project" value="TreeGrafter"/>
</dbReference>
<keyword evidence="7" id="KW-1185">Reference proteome</keyword>
<gene>
    <name evidence="6" type="ORF">B5V02_03040</name>
</gene>
<keyword evidence="3" id="KW-0269">Exonuclease</keyword>
<dbReference type="InterPro" id="IPR013520">
    <property type="entry name" value="Ribonucl_H"/>
</dbReference>
<dbReference type="OrthoDB" id="9804290at2"/>
<dbReference type="SUPFAM" id="SSF158682">
    <property type="entry name" value="TerB-like"/>
    <property type="match status" value="1"/>
</dbReference>
<dbReference type="PANTHER" id="PTHR30231:SF4">
    <property type="entry name" value="PROTEIN NEN2"/>
    <property type="match status" value="1"/>
</dbReference>
<dbReference type="Gene3D" id="1.10.3680.10">
    <property type="entry name" value="TerB-like"/>
    <property type="match status" value="1"/>
</dbReference>
<dbReference type="CDD" id="cd07177">
    <property type="entry name" value="terB_like"/>
    <property type="match status" value="1"/>
</dbReference>
<evidence type="ECO:0000256" key="3">
    <source>
        <dbReference type="ARBA" id="ARBA00022839"/>
    </source>
</evidence>
<dbReference type="GO" id="GO:0006259">
    <property type="term" value="P:DNA metabolic process"/>
    <property type="evidence" value="ECO:0007669"/>
    <property type="project" value="UniProtKB-ARBA"/>
</dbReference>
<comment type="caution">
    <text evidence="6">The sequence shown here is derived from an EMBL/GenBank/DDBJ whole genome shotgun (WGS) entry which is preliminary data.</text>
</comment>